<name>A0ABU8UE02_9ACTN</name>
<keyword evidence="2" id="KW-1185">Reference proteome</keyword>
<protein>
    <submittedName>
        <fullName evidence="1">Uncharacterized protein</fullName>
    </submittedName>
</protein>
<accession>A0ABU8UE02</accession>
<sequence>MQSHLYFVELDWEGWLGPNPGYQHVCASLRQIIATGGPTAP</sequence>
<dbReference type="Proteomes" id="UP001382904">
    <property type="component" value="Unassembled WGS sequence"/>
</dbReference>
<organism evidence="1 2">
    <name type="scientific">Streptomyces caledonius</name>
    <dbReference type="NCBI Taxonomy" id="3134107"/>
    <lineage>
        <taxon>Bacteria</taxon>
        <taxon>Bacillati</taxon>
        <taxon>Actinomycetota</taxon>
        <taxon>Actinomycetes</taxon>
        <taxon>Kitasatosporales</taxon>
        <taxon>Streptomycetaceae</taxon>
        <taxon>Streptomyces</taxon>
    </lineage>
</organism>
<evidence type="ECO:0000313" key="1">
    <source>
        <dbReference type="EMBL" id="MEJ8646090.1"/>
    </source>
</evidence>
<evidence type="ECO:0000313" key="2">
    <source>
        <dbReference type="Proteomes" id="UP001382904"/>
    </source>
</evidence>
<proteinExistence type="predicted"/>
<reference evidence="1 2" key="1">
    <citation type="submission" date="2024-03" db="EMBL/GenBank/DDBJ databases">
        <title>Novel Streptomyces species of biotechnological and ecological value are a feature of Machair soil.</title>
        <authorList>
            <person name="Prole J.R."/>
            <person name="Goodfellow M."/>
            <person name="Allenby N."/>
            <person name="Ward A.C."/>
        </authorList>
    </citation>
    <scope>NUCLEOTIDE SEQUENCE [LARGE SCALE GENOMIC DNA]</scope>
    <source>
        <strain evidence="1 2">MS1.HAVA.3</strain>
    </source>
</reference>
<dbReference type="EMBL" id="JBBKAM010000004">
    <property type="protein sequence ID" value="MEJ8646090.1"/>
    <property type="molecule type" value="Genomic_DNA"/>
</dbReference>
<gene>
    <name evidence="1" type="ORF">WKI68_42385</name>
</gene>
<comment type="caution">
    <text evidence="1">The sequence shown here is derived from an EMBL/GenBank/DDBJ whole genome shotgun (WGS) entry which is preliminary data.</text>
</comment>